<keyword evidence="3" id="KW-0614">Plasmid</keyword>
<feature type="region of interest" description="Disordered" evidence="2">
    <location>
        <begin position="1"/>
        <end position="34"/>
    </location>
</feature>
<dbReference type="AlphaFoldDB" id="A0AAE6CCJ9"/>
<evidence type="ECO:0000313" key="3">
    <source>
        <dbReference type="EMBL" id="QAU50963.1"/>
    </source>
</evidence>
<dbReference type="InterPro" id="IPR042100">
    <property type="entry name" value="Bug_dom1"/>
</dbReference>
<dbReference type="PANTHER" id="PTHR42928:SF5">
    <property type="entry name" value="BLR1237 PROTEIN"/>
    <property type="match status" value="1"/>
</dbReference>
<evidence type="ECO:0000313" key="6">
    <source>
        <dbReference type="Proteomes" id="UP000290401"/>
    </source>
</evidence>
<organism evidence="3 5">
    <name type="scientific">Bradyrhizobium guangzhouense</name>
    <dbReference type="NCBI Taxonomy" id="1325095"/>
    <lineage>
        <taxon>Bacteria</taxon>
        <taxon>Pseudomonadati</taxon>
        <taxon>Pseudomonadota</taxon>
        <taxon>Alphaproteobacteria</taxon>
        <taxon>Hyphomicrobiales</taxon>
        <taxon>Nitrobacteraceae</taxon>
        <taxon>Bradyrhizobium</taxon>
    </lineage>
</organism>
<accession>A0AAE6CCJ9</accession>
<name>A0AAE6CCJ9_9BRAD</name>
<dbReference type="InterPro" id="IPR005064">
    <property type="entry name" value="BUG"/>
</dbReference>
<evidence type="ECO:0000256" key="2">
    <source>
        <dbReference type="SAM" id="MobiDB-lite"/>
    </source>
</evidence>
<dbReference type="PANTHER" id="PTHR42928">
    <property type="entry name" value="TRICARBOXYLATE-BINDING PROTEIN"/>
    <property type="match status" value="1"/>
</dbReference>
<dbReference type="Proteomes" id="UP000290401">
    <property type="component" value="Unassembled WGS sequence"/>
</dbReference>
<dbReference type="PIRSF" id="PIRSF017082">
    <property type="entry name" value="YflP"/>
    <property type="match status" value="1"/>
</dbReference>
<dbReference type="Gene3D" id="3.40.190.10">
    <property type="entry name" value="Periplasmic binding protein-like II"/>
    <property type="match status" value="1"/>
</dbReference>
<proteinExistence type="inferred from homology"/>
<sequence length="355" mass="37344">MGGAGDACMPSWATPRTVGPKSCSRSSPREKHMGQLTRRAVLAGALATPFVARAEDWPAGQMKFIIPFPAGGTLDAIARLVQPGLQQRLGTTIIIENRPGAAGSIGAAAVAKSPPDGRTWLFVFDTHATNPVTQPSLPYNSETDLDPVMLVGTAPNIIACQPSRPYQTLAELIAASKAKQGGFAFASAGTASLGHLTMLLLAKRSGAQWSHVAYKGAAPAVNDAIAGHIDLIIAATTVLNSQIDAKLLRPLAQTGATRHPTLPDVPTLAESGFPDLVATPWWGLYAPGKTPKQIIARFNTEMRAVLKDASVTGRINAMGLTVAASDPDYMRNFYAEQAHIWGQVVRDNGLQAEGG</sequence>
<dbReference type="SUPFAM" id="SSF53850">
    <property type="entry name" value="Periplasmic binding protein-like II"/>
    <property type="match status" value="1"/>
</dbReference>
<dbReference type="EMBL" id="RDQZ01000002">
    <property type="protein sequence ID" value="RXH17106.1"/>
    <property type="molecule type" value="Genomic_DNA"/>
</dbReference>
<reference evidence="4 6" key="2">
    <citation type="submission" date="2018-10" db="EMBL/GenBank/DDBJ databases">
        <title>Bradyrhizobium sp. nov., effective nodules isolated from peanut in China.</title>
        <authorList>
            <person name="Li Y."/>
        </authorList>
    </citation>
    <scope>NUCLEOTIDE SEQUENCE [LARGE SCALE GENOMIC DNA]</scope>
    <source>
        <strain evidence="4 6">CCBAU 53426</strain>
    </source>
</reference>
<protein>
    <submittedName>
        <fullName evidence="3">Tripartite tricarboxylate transporter substrate binding protein</fullName>
    </submittedName>
</protein>
<dbReference type="Proteomes" id="UP000288972">
    <property type="component" value="Plasmid unnamed1"/>
</dbReference>
<dbReference type="Gene3D" id="3.40.190.150">
    <property type="entry name" value="Bordetella uptake gene, domain 1"/>
    <property type="match status" value="1"/>
</dbReference>
<comment type="similarity">
    <text evidence="1">Belongs to the UPF0065 (bug) family.</text>
</comment>
<evidence type="ECO:0000256" key="1">
    <source>
        <dbReference type="ARBA" id="ARBA00006987"/>
    </source>
</evidence>
<reference evidence="3 5" key="1">
    <citation type="submission" date="2018-06" db="EMBL/GenBank/DDBJ databases">
        <title>Comparative genomics of rhizobia nodulating Arachis hypogaea in China.</title>
        <authorList>
            <person name="Li Y."/>
        </authorList>
    </citation>
    <scope>NUCLEOTIDE SEQUENCE [LARGE SCALE GENOMIC DNA]</scope>
    <source>
        <strain evidence="3 5">CCBAU 51670</strain>
        <plasmid evidence="3 5">unnamed1</plasmid>
    </source>
</reference>
<dbReference type="EMBL" id="CP030054">
    <property type="protein sequence ID" value="QAU50963.1"/>
    <property type="molecule type" value="Genomic_DNA"/>
</dbReference>
<dbReference type="KEGG" id="bgz:XH91_37425"/>
<geneLocation type="plasmid" evidence="3 5">
    <name>unnamed1</name>
</geneLocation>
<dbReference type="Pfam" id="PF03401">
    <property type="entry name" value="TctC"/>
    <property type="match status" value="1"/>
</dbReference>
<evidence type="ECO:0000313" key="5">
    <source>
        <dbReference type="Proteomes" id="UP000288972"/>
    </source>
</evidence>
<keyword evidence="6" id="KW-1185">Reference proteome</keyword>
<gene>
    <name evidence="4" type="ORF">EAS56_04185</name>
    <name evidence="3" type="ORF">XH91_37425</name>
</gene>
<evidence type="ECO:0000313" key="4">
    <source>
        <dbReference type="EMBL" id="RXH17106.1"/>
    </source>
</evidence>